<dbReference type="Proteomes" id="UP000000271">
    <property type="component" value="Chromosome"/>
</dbReference>
<dbReference type="KEGG" id="bse:Bsel_1513"/>
<dbReference type="STRING" id="439292.Bsel_1513"/>
<dbReference type="RefSeq" id="WP_013172449.1">
    <property type="nucleotide sequence ID" value="NC_014219.1"/>
</dbReference>
<protein>
    <recommendedName>
        <fullName evidence="3">YbyB</fullName>
    </recommendedName>
</protein>
<evidence type="ECO:0000313" key="2">
    <source>
        <dbReference type="Proteomes" id="UP000000271"/>
    </source>
</evidence>
<keyword evidence="2" id="KW-1185">Reference proteome</keyword>
<evidence type="ECO:0000313" key="1">
    <source>
        <dbReference type="EMBL" id="ADH99025.1"/>
    </source>
</evidence>
<reference evidence="1" key="1">
    <citation type="submission" date="2009-10" db="EMBL/GenBank/DDBJ databases">
        <title>Complete sequence of Bacillus selenitireducens MLS10.</title>
        <authorList>
            <consortium name="US DOE Joint Genome Institute"/>
            <person name="Lucas S."/>
            <person name="Copeland A."/>
            <person name="Lapidus A."/>
            <person name="Glavina del Rio T."/>
            <person name="Dalin E."/>
            <person name="Tice H."/>
            <person name="Bruce D."/>
            <person name="Goodwin L."/>
            <person name="Pitluck S."/>
            <person name="Sims D."/>
            <person name="Brettin T."/>
            <person name="Detter J.C."/>
            <person name="Han C."/>
            <person name="Larimer F."/>
            <person name="Land M."/>
            <person name="Hauser L."/>
            <person name="Kyrpides N."/>
            <person name="Ovchinnikova G."/>
            <person name="Stolz J."/>
        </authorList>
    </citation>
    <scope>NUCLEOTIDE SEQUENCE [LARGE SCALE GENOMIC DNA]</scope>
    <source>
        <strain evidence="1">MLS10</strain>
    </source>
</reference>
<dbReference type="AlphaFoldDB" id="D6XT89"/>
<dbReference type="OrthoDB" id="2390014at2"/>
<organism evidence="1 2">
    <name type="scientific">Bacillus selenitireducens (strain ATCC 700615 / DSM 15326 / MLS10)</name>
    <dbReference type="NCBI Taxonomy" id="439292"/>
    <lineage>
        <taxon>Bacteria</taxon>
        <taxon>Bacillati</taxon>
        <taxon>Bacillota</taxon>
        <taxon>Bacilli</taxon>
        <taxon>Bacillales</taxon>
        <taxon>Bacillaceae</taxon>
        <taxon>Salisediminibacterium</taxon>
    </lineage>
</organism>
<dbReference type="HOGENOM" id="CLU_155213_1_0_9"/>
<gene>
    <name evidence="1" type="ordered locus">Bsel_1513</name>
</gene>
<evidence type="ECO:0008006" key="3">
    <source>
        <dbReference type="Google" id="ProtNLM"/>
    </source>
</evidence>
<accession>D6XT89</accession>
<proteinExistence type="predicted"/>
<sequence length="89" mass="10112">MMKSIASGLLVTGVAATAFYLGKEENRTKVNQWLNEARAKLLNETASDYKPYLHEKVGHPDDQDLEDQSMVDEGAVYSVQYYDKHMKND</sequence>
<dbReference type="EMBL" id="CP001791">
    <property type="protein sequence ID" value="ADH99025.1"/>
    <property type="molecule type" value="Genomic_DNA"/>
</dbReference>
<name>D6XT89_BACIE</name>